<dbReference type="InterPro" id="IPR007742">
    <property type="entry name" value="NosD_dom"/>
</dbReference>
<evidence type="ECO:0000256" key="4">
    <source>
        <dbReference type="SAM" id="Phobius"/>
    </source>
</evidence>
<feature type="domain" description="Periplasmic copper-binding protein NosD beta helix" evidence="5">
    <location>
        <begin position="159"/>
        <end position="345"/>
    </location>
</feature>
<dbReference type="Gene3D" id="2.160.20.10">
    <property type="entry name" value="Single-stranded right-handed beta-helix, Pectin lyase-like"/>
    <property type="match status" value="2"/>
</dbReference>
<evidence type="ECO:0000313" key="6">
    <source>
        <dbReference type="EMBL" id="MDF1612928.1"/>
    </source>
</evidence>
<dbReference type="InterPro" id="IPR006626">
    <property type="entry name" value="PbH1"/>
</dbReference>
<dbReference type="SUPFAM" id="SSF51126">
    <property type="entry name" value="Pectin lyase-like"/>
    <property type="match status" value="1"/>
</dbReference>
<accession>A0AAE3TCZ7</accession>
<keyword evidence="2" id="KW-0677">Repeat</keyword>
<dbReference type="PANTHER" id="PTHR22990:SF15">
    <property type="entry name" value="F-BOX ONLY PROTEIN 10"/>
    <property type="match status" value="1"/>
</dbReference>
<dbReference type="InterPro" id="IPR022441">
    <property type="entry name" value="Para_beta_helix_rpt-2"/>
</dbReference>
<evidence type="ECO:0000313" key="7">
    <source>
        <dbReference type="Proteomes" id="UP001221302"/>
    </source>
</evidence>
<sequence length="412" mass="47262">MSTLKIPSKYLLYILFIFSNIIISKTIYVNNTIQLKNALNNALPYDTIKINKENYQFNFLEIKKPLTLVGINSPTFDGNNKGTILIVKSNYVFIEGINFQNTGYSFTNDFSAIKIDGANNCSILKNNFTNCFFAIYLAKSFNCSISNNKIVGSQKRQTFSGNGIHLWYSKNIYISNNFIEGQRDGIYLEFTKKSTIEKNISKNNLRYGLHFMFSDSCNYSENIFEKNNAGVAVMYTNNVKMNGNIFRNNWGDASYGLLLKDISSSEIKNNYFIKNTAGIYLEGCDRNSFKNNQFKNNGWAIRLMANSMENTFIKNIFLGNTFDVTTNNSKNYNTFDKNYWSDYNGYDIDKDGYGDTPYRPVKLISILVENNKTLLILLRSFFVELLNLAEKLLPVLTPETLIDNHPLMKINI</sequence>
<keyword evidence="7" id="KW-1185">Reference proteome</keyword>
<dbReference type="Pfam" id="PF05048">
    <property type="entry name" value="NosD"/>
    <property type="match status" value="1"/>
</dbReference>
<dbReference type="NCBIfam" id="TIGR04247">
    <property type="entry name" value="NosD_copper_fam"/>
    <property type="match status" value="1"/>
</dbReference>
<dbReference type="Proteomes" id="UP001221302">
    <property type="component" value="Unassembled WGS sequence"/>
</dbReference>
<dbReference type="AlphaFoldDB" id="A0AAE3TCZ7"/>
<comment type="caution">
    <text evidence="6">The sequence shown here is derived from an EMBL/GenBank/DDBJ whole genome shotgun (WGS) entry which is preliminary data.</text>
</comment>
<evidence type="ECO:0000256" key="3">
    <source>
        <dbReference type="ARBA" id="ARBA00022786"/>
    </source>
</evidence>
<keyword evidence="4" id="KW-0812">Transmembrane</keyword>
<dbReference type="InterPro" id="IPR026464">
    <property type="entry name" value="NosD_copper_fam"/>
</dbReference>
<dbReference type="EMBL" id="JARGDL010000021">
    <property type="protein sequence ID" value="MDF1612928.1"/>
    <property type="molecule type" value="Genomic_DNA"/>
</dbReference>
<dbReference type="NCBIfam" id="TIGR03804">
    <property type="entry name" value="para_beta_helix"/>
    <property type="match status" value="4"/>
</dbReference>
<dbReference type="InterPro" id="IPR051550">
    <property type="entry name" value="SCF-Subunits/Alg-Epimerases"/>
</dbReference>
<organism evidence="6 7">
    <name type="scientific">Stygiobacter electus</name>
    <dbReference type="NCBI Taxonomy" id="3032292"/>
    <lineage>
        <taxon>Bacteria</taxon>
        <taxon>Pseudomonadati</taxon>
        <taxon>Ignavibacteriota</taxon>
        <taxon>Ignavibacteria</taxon>
        <taxon>Ignavibacteriales</taxon>
        <taxon>Melioribacteraceae</taxon>
        <taxon>Stygiobacter</taxon>
    </lineage>
</organism>
<dbReference type="SMART" id="SM00710">
    <property type="entry name" value="PbH1"/>
    <property type="match status" value="10"/>
</dbReference>
<dbReference type="RefSeq" id="WP_321536698.1">
    <property type="nucleotide sequence ID" value="NZ_JARGDL010000021.1"/>
</dbReference>
<proteinExistence type="predicted"/>
<evidence type="ECO:0000259" key="5">
    <source>
        <dbReference type="Pfam" id="PF05048"/>
    </source>
</evidence>
<comment type="pathway">
    <text evidence="1">Protein modification; protein ubiquitination.</text>
</comment>
<dbReference type="InterPro" id="IPR012334">
    <property type="entry name" value="Pectin_lyas_fold"/>
</dbReference>
<dbReference type="PANTHER" id="PTHR22990">
    <property type="entry name" value="F-BOX ONLY PROTEIN"/>
    <property type="match status" value="1"/>
</dbReference>
<evidence type="ECO:0000256" key="2">
    <source>
        <dbReference type="ARBA" id="ARBA00022737"/>
    </source>
</evidence>
<keyword evidence="3" id="KW-0833">Ubl conjugation pathway</keyword>
<keyword evidence="4" id="KW-0472">Membrane</keyword>
<protein>
    <submittedName>
        <fullName evidence="6">Nitrous oxide reductase family maturation protein NosD</fullName>
    </submittedName>
</protein>
<gene>
    <name evidence="6" type="primary">nosD</name>
    <name evidence="6" type="ORF">P0M35_12255</name>
</gene>
<reference evidence="6" key="1">
    <citation type="submission" date="2023-03" db="EMBL/GenBank/DDBJ databases">
        <title>Stygiobacter electus gen. nov., sp. nov., facultatively anaerobic thermotolerant bacterium of the class Ignavibacteria from a well of Yessentuki mineral water deposit.</title>
        <authorList>
            <person name="Podosokorskaya O.A."/>
            <person name="Elcheninov A.G."/>
            <person name="Petrova N.F."/>
            <person name="Zavarzina D.G."/>
            <person name="Kublanov I.V."/>
            <person name="Merkel A.Y."/>
        </authorList>
    </citation>
    <scope>NUCLEOTIDE SEQUENCE</scope>
    <source>
        <strain evidence="6">09-Me</strain>
    </source>
</reference>
<keyword evidence="4" id="KW-1133">Transmembrane helix</keyword>
<dbReference type="InterPro" id="IPR011050">
    <property type="entry name" value="Pectin_lyase_fold/virulence"/>
</dbReference>
<evidence type="ECO:0000256" key="1">
    <source>
        <dbReference type="ARBA" id="ARBA00004906"/>
    </source>
</evidence>
<name>A0AAE3TCZ7_9BACT</name>
<feature type="transmembrane region" description="Helical" evidence="4">
    <location>
        <begin position="12"/>
        <end position="29"/>
    </location>
</feature>